<proteinExistence type="predicted"/>
<dbReference type="CDD" id="cd00067">
    <property type="entry name" value="GAL4"/>
    <property type="match status" value="1"/>
</dbReference>
<reference evidence="3" key="1">
    <citation type="submission" date="2023-03" db="EMBL/GenBank/DDBJ databases">
        <title>Massive genome expansion in bonnet fungi (Mycena s.s.) driven by repeated elements and novel gene families across ecological guilds.</title>
        <authorList>
            <consortium name="Lawrence Berkeley National Laboratory"/>
            <person name="Harder C.B."/>
            <person name="Miyauchi S."/>
            <person name="Viragh M."/>
            <person name="Kuo A."/>
            <person name="Thoen E."/>
            <person name="Andreopoulos B."/>
            <person name="Lu D."/>
            <person name="Skrede I."/>
            <person name="Drula E."/>
            <person name="Henrissat B."/>
            <person name="Morin E."/>
            <person name="Kohler A."/>
            <person name="Barry K."/>
            <person name="LaButti K."/>
            <person name="Morin E."/>
            <person name="Salamov A."/>
            <person name="Lipzen A."/>
            <person name="Mereny Z."/>
            <person name="Hegedus B."/>
            <person name="Baldrian P."/>
            <person name="Stursova M."/>
            <person name="Weitz H."/>
            <person name="Taylor A."/>
            <person name="Grigoriev I.V."/>
            <person name="Nagy L.G."/>
            <person name="Martin F."/>
            <person name="Kauserud H."/>
        </authorList>
    </citation>
    <scope>NUCLEOTIDE SEQUENCE</scope>
    <source>
        <strain evidence="3">CBHHK002</strain>
    </source>
</reference>
<dbReference type="AlphaFoldDB" id="A0AAD7EGW7"/>
<dbReference type="PROSITE" id="PS00463">
    <property type="entry name" value="ZN2_CY6_FUNGAL_1"/>
    <property type="match status" value="1"/>
</dbReference>
<accession>A0AAD7EGW7</accession>
<evidence type="ECO:0000313" key="4">
    <source>
        <dbReference type="Proteomes" id="UP001218218"/>
    </source>
</evidence>
<dbReference type="InterPro" id="IPR001138">
    <property type="entry name" value="Zn2Cys6_DnaBD"/>
</dbReference>
<keyword evidence="4" id="KW-1185">Reference proteome</keyword>
<sequence length="527" mass="58232">MSSAGQSHKKLKKPPACDNCKARRVLCHPQPNGPCPRCAEKDTICTTTPSVRGRYRKTVKPAHSPASRGSSSLLSQESRSSSLLPQESALALHGSADCPSLDPEFVAHCFECFECIPQVGHPLVKTTGIKDTIDAVSFDLSLLLPQSRALVLCIIAAASLASCHEAVLGPGPRPESLSDRAFFASTPDLRACGVRRAAAYRALRGKAVKAAWEIGVILEPTEENALSCFLLDLLEQSDSCGASRPWANAYISHVRALAPRWRTGKYTESDEGRWSGFLMSEALYATTRRMPISITLHDQLLLSGPEPPPLSAFVQSLESSKKAGLQLLWPSMKPYLFHVVELARQLFLEINGDYARLKPLSESAVIRFLSALTLLHSAGSHLLARVDIGIGLTAAQSSDRTPFRFEDPGVEPTARACGYGIIIGFISLVLPFYRELERRADEGESHVRERMQLFRAQARSITLLGLRQLVRALRYLPRMHYMPLNWRFIYPWAEFCAETVPENIADLETCVVRSFPFRLFGFKLASN</sequence>
<feature type="domain" description="Zn(2)-C6 fungal-type" evidence="2">
    <location>
        <begin position="16"/>
        <end position="47"/>
    </location>
</feature>
<evidence type="ECO:0000259" key="2">
    <source>
        <dbReference type="PROSITE" id="PS50048"/>
    </source>
</evidence>
<evidence type="ECO:0000256" key="1">
    <source>
        <dbReference type="SAM" id="MobiDB-lite"/>
    </source>
</evidence>
<dbReference type="Gene3D" id="4.10.240.10">
    <property type="entry name" value="Zn(2)-C6 fungal-type DNA-binding domain"/>
    <property type="match status" value="1"/>
</dbReference>
<feature type="compositionally biased region" description="Low complexity" evidence="1">
    <location>
        <begin position="64"/>
        <end position="78"/>
    </location>
</feature>
<dbReference type="Proteomes" id="UP001218218">
    <property type="component" value="Unassembled WGS sequence"/>
</dbReference>
<organism evidence="3 4">
    <name type="scientific">Mycena albidolilacea</name>
    <dbReference type="NCBI Taxonomy" id="1033008"/>
    <lineage>
        <taxon>Eukaryota</taxon>
        <taxon>Fungi</taxon>
        <taxon>Dikarya</taxon>
        <taxon>Basidiomycota</taxon>
        <taxon>Agaricomycotina</taxon>
        <taxon>Agaricomycetes</taxon>
        <taxon>Agaricomycetidae</taxon>
        <taxon>Agaricales</taxon>
        <taxon>Marasmiineae</taxon>
        <taxon>Mycenaceae</taxon>
        <taxon>Mycena</taxon>
    </lineage>
</organism>
<name>A0AAD7EGW7_9AGAR</name>
<dbReference type="PROSITE" id="PS50048">
    <property type="entry name" value="ZN2_CY6_FUNGAL_2"/>
    <property type="match status" value="1"/>
</dbReference>
<comment type="caution">
    <text evidence="3">The sequence shown here is derived from an EMBL/GenBank/DDBJ whole genome shotgun (WGS) entry which is preliminary data.</text>
</comment>
<protein>
    <recommendedName>
        <fullName evidence="2">Zn(2)-C6 fungal-type domain-containing protein</fullName>
    </recommendedName>
</protein>
<dbReference type="GO" id="GO:0000981">
    <property type="term" value="F:DNA-binding transcription factor activity, RNA polymerase II-specific"/>
    <property type="evidence" value="ECO:0007669"/>
    <property type="project" value="InterPro"/>
</dbReference>
<feature type="region of interest" description="Disordered" evidence="1">
    <location>
        <begin position="56"/>
        <end position="78"/>
    </location>
</feature>
<dbReference type="InterPro" id="IPR036864">
    <property type="entry name" value="Zn2-C6_fun-type_DNA-bd_sf"/>
</dbReference>
<dbReference type="SUPFAM" id="SSF57701">
    <property type="entry name" value="Zn2/Cys6 DNA-binding domain"/>
    <property type="match status" value="1"/>
</dbReference>
<dbReference type="EMBL" id="JARIHO010000045">
    <property type="protein sequence ID" value="KAJ7323872.1"/>
    <property type="molecule type" value="Genomic_DNA"/>
</dbReference>
<evidence type="ECO:0000313" key="3">
    <source>
        <dbReference type="EMBL" id="KAJ7323872.1"/>
    </source>
</evidence>
<dbReference type="GO" id="GO:0008270">
    <property type="term" value="F:zinc ion binding"/>
    <property type="evidence" value="ECO:0007669"/>
    <property type="project" value="InterPro"/>
</dbReference>
<gene>
    <name evidence="3" type="ORF">DFH08DRAFT_941362</name>
</gene>